<proteinExistence type="predicted"/>
<feature type="region of interest" description="Disordered" evidence="6">
    <location>
        <begin position="118"/>
        <end position="160"/>
    </location>
</feature>
<feature type="region of interest" description="Disordered" evidence="6">
    <location>
        <begin position="662"/>
        <end position="702"/>
    </location>
</feature>
<keyword evidence="2 4" id="KW-0863">Zinc-finger</keyword>
<keyword evidence="9" id="KW-1185">Reference proteome</keyword>
<dbReference type="SMART" id="SM00184">
    <property type="entry name" value="RING"/>
    <property type="match status" value="2"/>
</dbReference>
<dbReference type="InterPro" id="IPR001841">
    <property type="entry name" value="Znf_RING"/>
</dbReference>
<dbReference type="SUPFAM" id="SSF57850">
    <property type="entry name" value="RING/U-box"/>
    <property type="match status" value="2"/>
</dbReference>
<evidence type="ECO:0000256" key="5">
    <source>
        <dbReference type="SAM" id="Coils"/>
    </source>
</evidence>
<reference evidence="9" key="1">
    <citation type="submission" date="2017-03" db="EMBL/GenBank/DDBJ databases">
        <title>Genomes of endolithic fungi from Antarctica.</title>
        <authorList>
            <person name="Coleine C."/>
            <person name="Masonjones S."/>
            <person name="Stajich J.E."/>
        </authorList>
    </citation>
    <scope>NUCLEOTIDE SEQUENCE [LARGE SCALE GENOMIC DNA]</scope>
    <source>
        <strain evidence="9">CCFEE 5527</strain>
    </source>
</reference>
<evidence type="ECO:0000256" key="2">
    <source>
        <dbReference type="ARBA" id="ARBA00022771"/>
    </source>
</evidence>
<dbReference type="PANTHER" id="PTHR13063:SF10">
    <property type="entry name" value="NITRIC OXIDE SYNTHASE-INTERACTING PROTEIN"/>
    <property type="match status" value="1"/>
</dbReference>
<evidence type="ECO:0000256" key="6">
    <source>
        <dbReference type="SAM" id="MobiDB-lite"/>
    </source>
</evidence>
<dbReference type="InParanoid" id="A0A1V8TQE6"/>
<evidence type="ECO:0000313" key="9">
    <source>
        <dbReference type="Proteomes" id="UP000192596"/>
    </source>
</evidence>
<evidence type="ECO:0000256" key="3">
    <source>
        <dbReference type="ARBA" id="ARBA00022833"/>
    </source>
</evidence>
<dbReference type="InterPro" id="IPR016818">
    <property type="entry name" value="NOSIP"/>
</dbReference>
<dbReference type="GO" id="GO:0008270">
    <property type="term" value="F:zinc ion binding"/>
    <property type="evidence" value="ECO:0007669"/>
    <property type="project" value="UniProtKB-KW"/>
</dbReference>
<evidence type="ECO:0000313" key="8">
    <source>
        <dbReference type="EMBL" id="OQO13575.1"/>
    </source>
</evidence>
<accession>A0A1V8TQE6</accession>
<dbReference type="Gene3D" id="3.30.40.10">
    <property type="entry name" value="Zinc/RING finger domain, C3HC4 (zinc finger)"/>
    <property type="match status" value="2"/>
</dbReference>
<dbReference type="STRING" id="1507870.A0A1V8TQE6"/>
<dbReference type="EMBL" id="NAJO01000003">
    <property type="protein sequence ID" value="OQO13575.1"/>
    <property type="molecule type" value="Genomic_DNA"/>
</dbReference>
<name>A0A1V8TQE6_9PEZI</name>
<feature type="compositionally biased region" description="Polar residues" evidence="6">
    <location>
        <begin position="787"/>
        <end position="803"/>
    </location>
</feature>
<evidence type="ECO:0000256" key="4">
    <source>
        <dbReference type="PROSITE-ProRule" id="PRU00175"/>
    </source>
</evidence>
<feature type="region of interest" description="Disordered" evidence="6">
    <location>
        <begin position="787"/>
        <end position="830"/>
    </location>
</feature>
<organism evidence="8 9">
    <name type="scientific">Cryoendolithus antarcticus</name>
    <dbReference type="NCBI Taxonomy" id="1507870"/>
    <lineage>
        <taxon>Eukaryota</taxon>
        <taxon>Fungi</taxon>
        <taxon>Dikarya</taxon>
        <taxon>Ascomycota</taxon>
        <taxon>Pezizomycotina</taxon>
        <taxon>Dothideomycetes</taxon>
        <taxon>Dothideomycetidae</taxon>
        <taxon>Cladosporiales</taxon>
        <taxon>Cladosporiaceae</taxon>
        <taxon>Cryoendolithus</taxon>
    </lineage>
</organism>
<feature type="compositionally biased region" description="Pro residues" evidence="6">
    <location>
        <begin position="692"/>
        <end position="701"/>
    </location>
</feature>
<keyword evidence="1" id="KW-0479">Metal-binding</keyword>
<feature type="coiled-coil region" evidence="5">
    <location>
        <begin position="69"/>
        <end position="96"/>
    </location>
</feature>
<dbReference type="GO" id="GO:0005634">
    <property type="term" value="C:nucleus"/>
    <property type="evidence" value="ECO:0007669"/>
    <property type="project" value="TreeGrafter"/>
</dbReference>
<dbReference type="PANTHER" id="PTHR13063">
    <property type="entry name" value="ENOS INTERACTING PROTEIN"/>
    <property type="match status" value="1"/>
</dbReference>
<dbReference type="GO" id="GO:0061630">
    <property type="term" value="F:ubiquitin protein ligase activity"/>
    <property type="evidence" value="ECO:0007669"/>
    <property type="project" value="InterPro"/>
</dbReference>
<dbReference type="PROSITE" id="PS50089">
    <property type="entry name" value="ZF_RING_2"/>
    <property type="match status" value="1"/>
</dbReference>
<dbReference type="OrthoDB" id="116827at2759"/>
<protein>
    <recommendedName>
        <fullName evidence="7">RING-type domain-containing protein</fullName>
    </recommendedName>
</protein>
<gene>
    <name evidence="8" type="ORF">B0A48_01804</name>
</gene>
<dbReference type="InterPro" id="IPR013083">
    <property type="entry name" value="Znf_RING/FYVE/PHD"/>
</dbReference>
<dbReference type="Proteomes" id="UP000192596">
    <property type="component" value="Unassembled WGS sequence"/>
</dbReference>
<dbReference type="InterPro" id="IPR027370">
    <property type="entry name" value="Znf-RING_euk"/>
</dbReference>
<feature type="region of interest" description="Disordered" evidence="6">
    <location>
        <begin position="284"/>
        <end position="305"/>
    </location>
</feature>
<feature type="domain" description="RING-type" evidence="7">
    <location>
        <begin position="222"/>
        <end position="276"/>
    </location>
</feature>
<dbReference type="AlphaFoldDB" id="A0A1V8TQE6"/>
<keyword evidence="3" id="KW-0862">Zinc</keyword>
<evidence type="ECO:0000259" key="7">
    <source>
        <dbReference type="PROSITE" id="PS50089"/>
    </source>
</evidence>
<keyword evidence="5" id="KW-0175">Coiled coil</keyword>
<comment type="caution">
    <text evidence="8">The sequence shown here is derived from an EMBL/GenBank/DDBJ whole genome shotgun (WGS) entry which is preliminary data.</text>
</comment>
<feature type="compositionally biased region" description="Basic and acidic residues" evidence="6">
    <location>
        <begin position="145"/>
        <end position="158"/>
    </location>
</feature>
<dbReference type="Pfam" id="PF13445">
    <property type="entry name" value="zf-RING_UBOX"/>
    <property type="match status" value="1"/>
</dbReference>
<evidence type="ECO:0000256" key="1">
    <source>
        <dbReference type="ARBA" id="ARBA00022723"/>
    </source>
</evidence>
<sequence>MSHSKRNTSLAFFTAYERNELKGHWGSRSTRLSRDSFLPFGSCQLCLLPAREPVSCPSHGHLFCRECAISNLLAQGKELKRLRKEAERRVAEDAEDRVIGDEETRLKALGEFERTQAGLNGRNGAAKAGVKRKADDSDATLSSGDAKRRASTNDRAEDQASFWIPNKIPDHQKSDMQAIRKHPVCPAAAEGAAHDFTLKSLVMVNFASEKKDASSNTATRICPACDKPLSNATKAVLAKPCGHVLCKACSDKFQRSPQRSAHDMDFDAAIRCYVCQGDVTARTAKSHTEQERKKGKKGEGGGAERGLVELSCDGTGFAGGGKSNMVKKRPDPTQAIALAKMCLTTAIFSYTCTHVASLDIEFPHSPSHPSLFCTFSLKTGKPRAVDIPCPACRLYQSAPLAETFAAADQIVPFLRARSGPEDEAADNIVAENWKGYTALYHILQTGEMQTNQRPVEEGDEFSTLGPGEYEGMFELRPSESWPANVATSPSQLRRWTMLPSQEVSQGMIDEVEEMLEGALEANRVQAFAQVPVVMLRRWSLVSAVLERLERPGWRDWSSEHEEEIARTVAEARVGRESIIETALLRPLSGKACGKQKVRVCAEGGILTAAVYQFPATEPTRWRPHSIDVESAMSTPRRASFVPDTPLESLRIRRGDTFDTLLGTPRRASCVPDTALTPDHRGSQTSENSTPDETPPTAPPTIPEIALEACPDAPPVAYTPFIRRSIFDVAPKAASRFSKASDSDSIASTSDSVASIKHVFVDGDKWTRNTMGSFVAVERLGLINRSPAHSQASSLDSSRNSNDTLHSRPPALQPVAETDSQGAPRPLGISLRSRSLRQGTEVVLAGTMDWSAPKSWYIGSVTKGQEVTLVDAAAFQLTLFATCFVAIPAELSTLASFHRLRGSNPGASWYPKMCYNRNSYGSVDGKVLLLRISVSHNEPLNPSKGSGAA</sequence>